<organism evidence="9">
    <name type="scientific">marine sediment metagenome</name>
    <dbReference type="NCBI Taxonomy" id="412755"/>
    <lineage>
        <taxon>unclassified sequences</taxon>
        <taxon>metagenomes</taxon>
        <taxon>ecological metagenomes</taxon>
    </lineage>
</organism>
<dbReference type="GO" id="GO:0005886">
    <property type="term" value="C:plasma membrane"/>
    <property type="evidence" value="ECO:0007669"/>
    <property type="project" value="TreeGrafter"/>
</dbReference>
<dbReference type="PANTHER" id="PTHR30406:SF8">
    <property type="entry name" value="SULFATE TRANSPORT SYSTEM PERMEASE PROTEIN CYST"/>
    <property type="match status" value="1"/>
</dbReference>
<evidence type="ECO:0000313" key="9">
    <source>
        <dbReference type="EMBL" id="GAG48398.1"/>
    </source>
</evidence>
<dbReference type="InterPro" id="IPR000515">
    <property type="entry name" value="MetI-like"/>
</dbReference>
<proteinExistence type="predicted"/>
<dbReference type="PROSITE" id="PS51257">
    <property type="entry name" value="PROKAR_LIPOPROTEIN"/>
    <property type="match status" value="1"/>
</dbReference>
<feature type="domain" description="ABC transmembrane type-1" evidence="8">
    <location>
        <begin position="60"/>
        <end position="160"/>
    </location>
</feature>
<keyword evidence="6 7" id="KW-0472">Membrane</keyword>
<dbReference type="AlphaFoldDB" id="X0YII6"/>
<sequence length="160" mass="16893">MSVNFREGRAYHLSWFHLVISLLGSCVLLFIVAPLLGLLFASSFSELSEAVADREVTNSIRLTLTAALVSTALCTLIGIPLAYLLARREFYGKTAVLAIIDLPIIIPHSAAGIALLTLVGRHSILGSVIPGGLVGTFAGIAVAMAFVSIPYLVNAARLGF</sequence>
<gene>
    <name evidence="9" type="ORF">S01H1_77028</name>
</gene>
<reference evidence="9" key="1">
    <citation type="journal article" date="2014" name="Front. Microbiol.">
        <title>High frequency of phylogenetically diverse reductive dehalogenase-homologous genes in deep subseafloor sedimentary metagenomes.</title>
        <authorList>
            <person name="Kawai M."/>
            <person name="Futagami T."/>
            <person name="Toyoda A."/>
            <person name="Takaki Y."/>
            <person name="Nishi S."/>
            <person name="Hori S."/>
            <person name="Arai W."/>
            <person name="Tsubouchi T."/>
            <person name="Morono Y."/>
            <person name="Uchiyama I."/>
            <person name="Ito T."/>
            <person name="Fujiyama A."/>
            <person name="Inagaki F."/>
            <person name="Takami H."/>
        </authorList>
    </citation>
    <scope>NUCLEOTIDE SEQUENCE</scope>
    <source>
        <strain evidence="9">Expedition CK06-06</strain>
    </source>
</reference>
<accession>X0YII6</accession>
<evidence type="ECO:0000256" key="2">
    <source>
        <dbReference type="ARBA" id="ARBA00022448"/>
    </source>
</evidence>
<comment type="caution">
    <text evidence="9">The sequence shown here is derived from an EMBL/GenBank/DDBJ whole genome shotgun (WGS) entry which is preliminary data.</text>
</comment>
<dbReference type="GO" id="GO:0015419">
    <property type="term" value="F:ABC-type sulfate transporter activity"/>
    <property type="evidence" value="ECO:0007669"/>
    <property type="project" value="InterPro"/>
</dbReference>
<evidence type="ECO:0000256" key="3">
    <source>
        <dbReference type="ARBA" id="ARBA00022692"/>
    </source>
</evidence>
<feature type="non-terminal residue" evidence="9">
    <location>
        <position position="160"/>
    </location>
</feature>
<evidence type="ECO:0000256" key="4">
    <source>
        <dbReference type="ARBA" id="ARBA00022989"/>
    </source>
</evidence>
<dbReference type="Gene3D" id="1.10.3720.10">
    <property type="entry name" value="MetI-like"/>
    <property type="match status" value="1"/>
</dbReference>
<evidence type="ECO:0000256" key="1">
    <source>
        <dbReference type="ARBA" id="ARBA00004141"/>
    </source>
</evidence>
<feature type="transmembrane region" description="Helical" evidence="7">
    <location>
        <begin position="15"/>
        <end position="41"/>
    </location>
</feature>
<dbReference type="PROSITE" id="PS50928">
    <property type="entry name" value="ABC_TM1"/>
    <property type="match status" value="1"/>
</dbReference>
<evidence type="ECO:0000256" key="5">
    <source>
        <dbReference type="ARBA" id="ARBA00023032"/>
    </source>
</evidence>
<dbReference type="CDD" id="cd06261">
    <property type="entry name" value="TM_PBP2"/>
    <property type="match status" value="1"/>
</dbReference>
<feature type="transmembrane region" description="Helical" evidence="7">
    <location>
        <begin position="131"/>
        <end position="153"/>
    </location>
</feature>
<keyword evidence="4 7" id="KW-1133">Transmembrane helix</keyword>
<evidence type="ECO:0000256" key="6">
    <source>
        <dbReference type="ARBA" id="ARBA00023136"/>
    </source>
</evidence>
<dbReference type="InterPro" id="IPR035906">
    <property type="entry name" value="MetI-like_sf"/>
</dbReference>
<dbReference type="PANTHER" id="PTHR30406">
    <property type="entry name" value="SULFATE TRANSPORT SYSTEM PERMEASE PROTEIN"/>
    <property type="match status" value="1"/>
</dbReference>
<feature type="transmembrane region" description="Helical" evidence="7">
    <location>
        <begin position="62"/>
        <end position="83"/>
    </location>
</feature>
<dbReference type="SUPFAM" id="SSF161098">
    <property type="entry name" value="MetI-like"/>
    <property type="match status" value="1"/>
</dbReference>
<dbReference type="InterPro" id="IPR005667">
    <property type="entry name" value="Sulph_transpt2"/>
</dbReference>
<keyword evidence="2" id="KW-0813">Transport</keyword>
<comment type="subcellular location">
    <subcellularLocation>
        <location evidence="1">Membrane</location>
        <topology evidence="1">Multi-pass membrane protein</topology>
    </subcellularLocation>
</comment>
<keyword evidence="5" id="KW-0764">Sulfate transport</keyword>
<evidence type="ECO:0000259" key="8">
    <source>
        <dbReference type="PROSITE" id="PS50928"/>
    </source>
</evidence>
<name>X0YII6_9ZZZZ</name>
<evidence type="ECO:0000256" key="7">
    <source>
        <dbReference type="SAM" id="Phobius"/>
    </source>
</evidence>
<keyword evidence="3 7" id="KW-0812">Transmembrane</keyword>
<dbReference type="EMBL" id="BARS01051752">
    <property type="protein sequence ID" value="GAG48398.1"/>
    <property type="molecule type" value="Genomic_DNA"/>
</dbReference>
<protein>
    <recommendedName>
        <fullName evidence="8">ABC transmembrane type-1 domain-containing protein</fullName>
    </recommendedName>
</protein>
<feature type="transmembrane region" description="Helical" evidence="7">
    <location>
        <begin position="95"/>
        <end position="119"/>
    </location>
</feature>